<dbReference type="PROSITE" id="PS00330">
    <property type="entry name" value="HEMOLYSIN_CALCIUM"/>
    <property type="match status" value="1"/>
</dbReference>
<comment type="subcellular location">
    <subcellularLocation>
        <location evidence="2">Secreted</location>
    </subcellularLocation>
</comment>
<keyword evidence="3" id="KW-0964">Secreted</keyword>
<dbReference type="GO" id="GO:0005615">
    <property type="term" value="C:extracellular space"/>
    <property type="evidence" value="ECO:0007669"/>
    <property type="project" value="InterPro"/>
</dbReference>
<proteinExistence type="predicted"/>
<dbReference type="Pfam" id="PF00353">
    <property type="entry name" value="HemolysinCabind"/>
    <property type="match status" value="2"/>
</dbReference>
<dbReference type="SUPFAM" id="SSF51120">
    <property type="entry name" value="beta-Roll"/>
    <property type="match status" value="2"/>
</dbReference>
<dbReference type="PRINTS" id="PR00313">
    <property type="entry name" value="CABNDNGRPT"/>
</dbReference>
<feature type="domain" description="Peptidase C-terminal archaeal/bacterial" evidence="5">
    <location>
        <begin position="204"/>
        <end position="280"/>
    </location>
</feature>
<dbReference type="Pfam" id="PF08548">
    <property type="entry name" value="Peptidase_M10_C"/>
    <property type="match status" value="1"/>
</dbReference>
<dbReference type="PATRIC" id="fig|1234595.3.peg.2631"/>
<dbReference type="OrthoDB" id="733404at2"/>
<gene>
    <name evidence="7" type="ORF">C725_2630</name>
</gene>
<feature type="domain" description="Peptidase C-terminal archaeal/bacterial" evidence="5">
    <location>
        <begin position="81"/>
        <end position="150"/>
    </location>
</feature>
<dbReference type="InterPro" id="IPR007280">
    <property type="entry name" value="Peptidase_C_arc/bac"/>
</dbReference>
<dbReference type="NCBIfam" id="NF038127">
    <property type="entry name" value="FDP_fam"/>
    <property type="match status" value="1"/>
</dbReference>
<accession>M2T652</accession>
<dbReference type="Gene3D" id="2.150.10.10">
    <property type="entry name" value="Serralysin-like metalloprotease, C-terminal"/>
    <property type="match status" value="2"/>
</dbReference>
<dbReference type="RefSeq" id="WP_008603594.1">
    <property type="nucleotide sequence ID" value="NZ_AMRV01000011.1"/>
</dbReference>
<dbReference type="InterPro" id="IPR001343">
    <property type="entry name" value="Hemolysn_Ca-bd"/>
</dbReference>
<protein>
    <submittedName>
        <fullName evidence="7">Hemolysin-type calcium-binding protein</fullName>
    </submittedName>
</protein>
<dbReference type="PANTHER" id="PTHR38340:SF1">
    <property type="entry name" value="S-LAYER PROTEIN"/>
    <property type="match status" value="1"/>
</dbReference>
<dbReference type="Gene3D" id="3.40.390.10">
    <property type="entry name" value="Collagenase (Catalytic Domain)"/>
    <property type="match status" value="1"/>
</dbReference>
<dbReference type="InterPro" id="IPR011049">
    <property type="entry name" value="Serralysin-like_metalloprot_C"/>
</dbReference>
<comment type="caution">
    <text evidence="7">The sequence shown here is derived from an EMBL/GenBank/DDBJ whole genome shotgun (WGS) entry which is preliminary data.</text>
</comment>
<dbReference type="SUPFAM" id="SSF55486">
    <property type="entry name" value="Metalloproteases ('zincins'), catalytic domain"/>
    <property type="match status" value="1"/>
</dbReference>
<dbReference type="InterPro" id="IPR024079">
    <property type="entry name" value="MetalloPept_cat_dom_sf"/>
</dbReference>
<evidence type="ECO:0000256" key="4">
    <source>
        <dbReference type="ARBA" id="ARBA00022737"/>
    </source>
</evidence>
<dbReference type="Proteomes" id="UP000011717">
    <property type="component" value="Unassembled WGS sequence"/>
</dbReference>
<dbReference type="InterPro" id="IPR050557">
    <property type="entry name" value="RTX_toxin/Mannuronan_C5-epim"/>
</dbReference>
<evidence type="ECO:0000259" key="6">
    <source>
        <dbReference type="Pfam" id="PF08548"/>
    </source>
</evidence>
<evidence type="ECO:0000313" key="8">
    <source>
        <dbReference type="Proteomes" id="UP000011717"/>
    </source>
</evidence>
<evidence type="ECO:0000256" key="1">
    <source>
        <dbReference type="ARBA" id="ARBA00001913"/>
    </source>
</evidence>
<dbReference type="InterPro" id="IPR018511">
    <property type="entry name" value="Hemolysin-typ_Ca-bd_CS"/>
</dbReference>
<evidence type="ECO:0000256" key="3">
    <source>
        <dbReference type="ARBA" id="ARBA00022525"/>
    </source>
</evidence>
<dbReference type="GO" id="GO:0008237">
    <property type="term" value="F:metallopeptidase activity"/>
    <property type="evidence" value="ECO:0007669"/>
    <property type="project" value="InterPro"/>
</dbReference>
<feature type="domain" description="Peptidase M10 serralysin C-terminal" evidence="6">
    <location>
        <begin position="553"/>
        <end position="851"/>
    </location>
</feature>
<organism evidence="7 8">
    <name type="scientific">Pacificimonas flava</name>
    <dbReference type="NCBI Taxonomy" id="1234595"/>
    <lineage>
        <taxon>Bacteria</taxon>
        <taxon>Pseudomonadati</taxon>
        <taxon>Pseudomonadota</taxon>
        <taxon>Alphaproteobacteria</taxon>
        <taxon>Sphingomonadales</taxon>
        <taxon>Sphingosinicellaceae</taxon>
        <taxon>Pacificimonas</taxon>
    </lineage>
</organism>
<keyword evidence="8" id="KW-1185">Reference proteome</keyword>
<name>M2T652_9SPHN</name>
<keyword evidence="4" id="KW-0677">Repeat</keyword>
<evidence type="ECO:0000259" key="5">
    <source>
        <dbReference type="Pfam" id="PF04151"/>
    </source>
</evidence>
<evidence type="ECO:0000256" key="2">
    <source>
        <dbReference type="ARBA" id="ARBA00004613"/>
    </source>
</evidence>
<evidence type="ECO:0000313" key="7">
    <source>
        <dbReference type="EMBL" id="EMD81974.1"/>
    </source>
</evidence>
<dbReference type="AlphaFoldDB" id="M2T652"/>
<dbReference type="EMBL" id="AMRV01000011">
    <property type="protein sequence ID" value="EMD81974.1"/>
    <property type="molecule type" value="Genomic_DNA"/>
</dbReference>
<dbReference type="InterPro" id="IPR013858">
    <property type="entry name" value="Peptidase_M10B_C"/>
</dbReference>
<dbReference type="Pfam" id="PF04151">
    <property type="entry name" value="PPC"/>
    <property type="match status" value="2"/>
</dbReference>
<comment type="cofactor">
    <cofactor evidence="1">
        <name>Ca(2+)</name>
        <dbReference type="ChEBI" id="CHEBI:29108"/>
    </cofactor>
</comment>
<reference evidence="7 8" key="1">
    <citation type="journal article" date="2013" name="Genome Announc.">
        <title>Draft Genome Sequence of Strain JLT2015T, Belonging to the Family Sphingomonadaceae of the Alphaproteobacteria.</title>
        <authorList>
            <person name="Tang K."/>
            <person name="Liu K."/>
            <person name="Li S."/>
            <person name="Jiao N."/>
        </authorList>
    </citation>
    <scope>NUCLEOTIDE SEQUENCE [LARGE SCALE GENOMIC DNA]</scope>
    <source>
        <strain evidence="7 8">JLT2015</strain>
    </source>
</reference>
<dbReference type="GO" id="GO:0005509">
    <property type="term" value="F:calcium ion binding"/>
    <property type="evidence" value="ECO:0007669"/>
    <property type="project" value="InterPro"/>
</dbReference>
<dbReference type="PANTHER" id="PTHR38340">
    <property type="entry name" value="S-LAYER PROTEIN"/>
    <property type="match status" value="1"/>
</dbReference>
<dbReference type="Gene3D" id="2.60.120.380">
    <property type="match status" value="2"/>
</dbReference>
<sequence>MRISESYLATEKSVTHTGCGCVACDSKGLAIQSGFDGYEGTISIADYVDADFIFTAAQADSTIAVEADFSLTGSLSGTEEFDFVSIEMEAGQTYSFAYRGAEEGGIEDPYLVLFDSDDNVLVQDDDGGLGRTSLITFTAATAGTYYLGLTSYFTVAEGDPSIDTGDWTLDVWEMPEADEVPDTFADAVEIGLGATFGHIEVSEDVDTYQIQLEAGQIYNFFLSGGATSFPVADNELDTILGLYNSEGVLVASNDDLGFPSDVSSGLSYLVQESGTYYVDVLAYPGETGGYTLDVTGSPLSELDPLDSIRWENAANVPFTDVDGVPTAYVYFGDSDENFGETGDDGNPMVTIDWNDFEKGQVMEALEEFERILGVNYEITTDVDQATFRLLKTESEQYGAYFYPQDPAYGEGQGIGVFNVLSGGWTFDQQQSLEKGGFAFAVILHEFGHAHGLAHPHDQGGGSDVMLGVAGSSSLGLYDLNQGVYTVMSYNDAWDTGPNGPTPYTGANIDSGWSGTLSAFDIAVLQERYGVTERETGNNVYELLDVNEEGTYYQTIWDSAGTDEIRYGGALDAQIDLLAATLDYSPTGGGVVSFLDGIWGGYTIANGVVIENATGGSGDDVLMGNDADNILRGNAGDDFMMGRGGADTFDGGAGFDTVSYANAEEGIVVTQYSGVSGAAAGDRLIGVERIIGTDFDDLMQAGSIGGTLEGGAGNDTLYGGRRADVLMGGDGDDILYGLAGDDTLSAGGGADTLAGGAGIDTFVFDVADGEINVITDLAAGETIDLTGIDADAGTEANDGFSWIGEDAFSGTAGELRYEDDGGNTMLMGDTDGDGVADLLVDMGGQPVDAVEILFA</sequence>